<comment type="catalytic activity">
    <reaction evidence="1 13 16">
        <text>(2R)-3-phosphoglycerate + ATP = (2R)-3-phospho-glyceroyl phosphate + ADP</text>
        <dbReference type="Rhea" id="RHEA:14801"/>
        <dbReference type="ChEBI" id="CHEBI:30616"/>
        <dbReference type="ChEBI" id="CHEBI:57604"/>
        <dbReference type="ChEBI" id="CHEBI:58272"/>
        <dbReference type="ChEBI" id="CHEBI:456216"/>
        <dbReference type="EC" id="2.7.2.3"/>
    </reaction>
</comment>
<evidence type="ECO:0000256" key="4">
    <source>
        <dbReference type="ARBA" id="ARBA00011245"/>
    </source>
</evidence>
<dbReference type="AlphaFoldDB" id="A0A0C1Z2H9"/>
<organism evidence="17 18">
    <name type="scientific">Enhygromyxa salina</name>
    <dbReference type="NCBI Taxonomy" id="215803"/>
    <lineage>
        <taxon>Bacteria</taxon>
        <taxon>Pseudomonadati</taxon>
        <taxon>Myxococcota</taxon>
        <taxon>Polyangia</taxon>
        <taxon>Nannocystales</taxon>
        <taxon>Nannocystaceae</taxon>
        <taxon>Enhygromyxa</taxon>
    </lineage>
</organism>
<dbReference type="GO" id="GO:0004618">
    <property type="term" value="F:phosphoglycerate kinase activity"/>
    <property type="evidence" value="ECO:0007669"/>
    <property type="project" value="UniProtKB-UniRule"/>
</dbReference>
<dbReference type="InterPro" id="IPR015911">
    <property type="entry name" value="Phosphoglycerate_kinase_CS"/>
</dbReference>
<dbReference type="EMBL" id="JMCC02000218">
    <property type="protein sequence ID" value="KIG11629.1"/>
    <property type="molecule type" value="Genomic_DNA"/>
</dbReference>
<comment type="subcellular location">
    <subcellularLocation>
        <location evidence="13">Cytoplasm</location>
    </subcellularLocation>
</comment>
<feature type="binding site" evidence="13 15">
    <location>
        <begin position="362"/>
        <end position="365"/>
    </location>
    <ligand>
        <name>ATP</name>
        <dbReference type="ChEBI" id="CHEBI:30616"/>
    </ligand>
</feature>
<evidence type="ECO:0000256" key="13">
    <source>
        <dbReference type="HAMAP-Rule" id="MF_00145"/>
    </source>
</evidence>
<dbReference type="FunFam" id="3.40.50.1260:FF:000006">
    <property type="entry name" value="Phosphoglycerate kinase"/>
    <property type="match status" value="1"/>
</dbReference>
<dbReference type="UniPathway" id="UPA00109">
    <property type="reaction ID" value="UER00185"/>
</dbReference>
<dbReference type="EC" id="2.7.2.3" evidence="5 13"/>
<evidence type="ECO:0000256" key="8">
    <source>
        <dbReference type="ARBA" id="ARBA00022679"/>
    </source>
</evidence>
<evidence type="ECO:0000256" key="7">
    <source>
        <dbReference type="ARBA" id="ARBA00022490"/>
    </source>
</evidence>
<evidence type="ECO:0000256" key="16">
    <source>
        <dbReference type="RuleBase" id="RU000532"/>
    </source>
</evidence>
<evidence type="ECO:0000256" key="3">
    <source>
        <dbReference type="ARBA" id="ARBA00008982"/>
    </source>
</evidence>
<evidence type="ECO:0000256" key="6">
    <source>
        <dbReference type="ARBA" id="ARBA00016471"/>
    </source>
</evidence>
<feature type="binding site" evidence="13">
    <location>
        <position position="127"/>
    </location>
    <ligand>
        <name>substrate</name>
    </ligand>
</feature>
<keyword evidence="10 13" id="KW-0418">Kinase</keyword>
<evidence type="ECO:0000256" key="9">
    <source>
        <dbReference type="ARBA" id="ARBA00022741"/>
    </source>
</evidence>
<name>A0A0C1Z2H9_9BACT</name>
<dbReference type="GO" id="GO:0005524">
    <property type="term" value="F:ATP binding"/>
    <property type="evidence" value="ECO:0007669"/>
    <property type="project" value="UniProtKB-KW"/>
</dbReference>
<dbReference type="InterPro" id="IPR036043">
    <property type="entry name" value="Phosphoglycerate_kinase_sf"/>
</dbReference>
<proteinExistence type="inferred from homology"/>
<accession>A0A0C1Z2H9</accession>
<dbReference type="Pfam" id="PF00162">
    <property type="entry name" value="PGK"/>
    <property type="match status" value="1"/>
</dbReference>
<dbReference type="SUPFAM" id="SSF53748">
    <property type="entry name" value="Phosphoglycerate kinase"/>
    <property type="match status" value="1"/>
</dbReference>
<feature type="binding site" evidence="14">
    <location>
        <position position="45"/>
    </location>
    <ligand>
        <name>(2R)-3-phosphoglycerate</name>
        <dbReference type="ChEBI" id="CHEBI:58272"/>
    </ligand>
</feature>
<keyword evidence="12 13" id="KW-0324">Glycolysis</keyword>
<feature type="binding site" evidence="13 14">
    <location>
        <begin position="68"/>
        <end position="71"/>
    </location>
    <ligand>
        <name>substrate</name>
    </ligand>
</feature>
<sequence>MACPMPPMPAFDQLDVDNRRVLVRVDFNVPLRGHGDAREVADDTRIRAALPTLRALLDRDARLIVCSHLGRPKGRYAEDLSMGPVAGRLAELLERPVRLPDEVVGDGVTKLVNDTRAGEVVLLENLRFEPGEEANDLDFARALAKLCDAYVNDAFGASHRAHASVVGVPQLVRDHAPGLLMSAELQALGRLVEGIEHPFVAVVGGAKVSDKLGVLVALTERLSAGDAIVIGGAMANTFLLARGRELGGSLVERDLLGACKRVFDKASARDVRVILPVDLRCGSGLDAREATIVAVGDGVAGDSLALDIGPRSEASFAGVIATAKTVFWNGPMGVFENPAFAQGTLAMANAVAECPGYTLVGGGDSVAALNASGRAGDIDHVSTGGGASLEFIEGRELPGVTALAAAH</sequence>
<dbReference type="PROSITE" id="PS00111">
    <property type="entry name" value="PGLYCERATE_KINASE"/>
    <property type="match status" value="1"/>
</dbReference>
<gene>
    <name evidence="13" type="primary">pgk</name>
    <name evidence="17" type="ORF">DB30_03039</name>
</gene>
<keyword evidence="9 13" id="KW-0547">Nucleotide-binding</keyword>
<feature type="binding site" evidence="13">
    <location>
        <position position="45"/>
    </location>
    <ligand>
        <name>substrate</name>
    </ligand>
</feature>
<dbReference type="GO" id="GO:0006096">
    <property type="term" value="P:glycolytic process"/>
    <property type="evidence" value="ECO:0007669"/>
    <property type="project" value="UniProtKB-UniRule"/>
</dbReference>
<feature type="binding site" evidence="13 15">
    <location>
        <position position="211"/>
    </location>
    <ligand>
        <name>ATP</name>
        <dbReference type="ChEBI" id="CHEBI:30616"/>
    </ligand>
</feature>
<dbReference type="FunFam" id="3.40.50.1260:FF:000031">
    <property type="entry name" value="Phosphoglycerate kinase 1"/>
    <property type="match status" value="1"/>
</dbReference>
<evidence type="ECO:0000256" key="12">
    <source>
        <dbReference type="ARBA" id="ARBA00023152"/>
    </source>
</evidence>
<protein>
    <recommendedName>
        <fullName evidence="6 13">Phosphoglycerate kinase</fullName>
        <ecNumber evidence="5 13">2.7.2.3</ecNumber>
    </recommendedName>
</protein>
<dbReference type="HAMAP" id="MF_00145">
    <property type="entry name" value="Phosphoglyc_kinase"/>
    <property type="match status" value="1"/>
</dbReference>
<dbReference type="PRINTS" id="PR00477">
    <property type="entry name" value="PHGLYCKINASE"/>
</dbReference>
<feature type="binding site" evidence="14">
    <location>
        <position position="127"/>
    </location>
    <ligand>
        <name>(2R)-3-phosphoglycerate</name>
        <dbReference type="ChEBI" id="CHEBI:58272"/>
    </ligand>
</feature>
<reference evidence="17 18" key="1">
    <citation type="submission" date="2014-12" db="EMBL/GenBank/DDBJ databases">
        <title>Genome assembly of Enhygromyxa salina DSM 15201.</title>
        <authorList>
            <person name="Sharma G."/>
            <person name="Subramanian S."/>
        </authorList>
    </citation>
    <scope>NUCLEOTIDE SEQUENCE [LARGE SCALE GENOMIC DNA]</scope>
    <source>
        <strain evidence="17 18">DSM 15201</strain>
    </source>
</reference>
<dbReference type="Proteomes" id="UP000031599">
    <property type="component" value="Unassembled WGS sequence"/>
</dbReference>
<dbReference type="PANTHER" id="PTHR11406:SF23">
    <property type="entry name" value="PHOSPHOGLYCERATE KINASE 1, CHLOROPLASTIC-RELATED"/>
    <property type="match status" value="1"/>
</dbReference>
<feature type="binding site" evidence="13">
    <location>
        <position position="160"/>
    </location>
    <ligand>
        <name>substrate</name>
    </ligand>
</feature>
<evidence type="ECO:0000256" key="2">
    <source>
        <dbReference type="ARBA" id="ARBA00004838"/>
    </source>
</evidence>
<evidence type="ECO:0000313" key="17">
    <source>
        <dbReference type="EMBL" id="KIG11629.1"/>
    </source>
</evidence>
<comment type="subunit">
    <text evidence="4 13">Monomer.</text>
</comment>
<dbReference type="GO" id="GO:0005829">
    <property type="term" value="C:cytosol"/>
    <property type="evidence" value="ECO:0007669"/>
    <property type="project" value="TreeGrafter"/>
</dbReference>
<evidence type="ECO:0000313" key="18">
    <source>
        <dbReference type="Proteomes" id="UP000031599"/>
    </source>
</evidence>
<keyword evidence="7 13" id="KW-0963">Cytoplasm</keyword>
<evidence type="ECO:0000256" key="10">
    <source>
        <dbReference type="ARBA" id="ARBA00022777"/>
    </source>
</evidence>
<dbReference type="GO" id="GO:0006094">
    <property type="term" value="P:gluconeogenesis"/>
    <property type="evidence" value="ECO:0007669"/>
    <property type="project" value="TreeGrafter"/>
</dbReference>
<dbReference type="InterPro" id="IPR015824">
    <property type="entry name" value="Phosphoglycerate_kinase_N"/>
</dbReference>
<evidence type="ECO:0000256" key="11">
    <source>
        <dbReference type="ARBA" id="ARBA00022840"/>
    </source>
</evidence>
<dbReference type="PIRSF" id="PIRSF000724">
    <property type="entry name" value="Pgk"/>
    <property type="match status" value="1"/>
</dbReference>
<dbReference type="InterPro" id="IPR001576">
    <property type="entry name" value="Phosphoglycerate_kinase"/>
</dbReference>
<evidence type="ECO:0000256" key="1">
    <source>
        <dbReference type="ARBA" id="ARBA00000642"/>
    </source>
</evidence>
<comment type="pathway">
    <text evidence="2 13">Carbohydrate degradation; glycolysis; pyruvate from D-glyceraldehyde 3-phosphate: step 2/5.</text>
</comment>
<keyword evidence="11 13" id="KW-0067">ATP-binding</keyword>
<feature type="binding site" evidence="14">
    <location>
        <position position="160"/>
    </location>
    <ligand>
        <name>(2R)-3-phosphoglycerate</name>
        <dbReference type="ChEBI" id="CHEBI:58272"/>
    </ligand>
</feature>
<comment type="similarity">
    <text evidence="3 13 16">Belongs to the phosphoglycerate kinase family.</text>
</comment>
<feature type="binding site" evidence="13 15">
    <location>
        <position position="336"/>
    </location>
    <ligand>
        <name>ATP</name>
        <dbReference type="ChEBI" id="CHEBI:30616"/>
    </ligand>
</feature>
<dbReference type="Gene3D" id="3.40.50.1260">
    <property type="entry name" value="Phosphoglycerate kinase, N-terminal domain"/>
    <property type="match status" value="2"/>
</dbReference>
<evidence type="ECO:0000256" key="14">
    <source>
        <dbReference type="PIRSR" id="PIRSR000724-1"/>
    </source>
</evidence>
<comment type="caution">
    <text evidence="17">The sequence shown here is derived from an EMBL/GenBank/DDBJ whole genome shotgun (WGS) entry which is preliminary data.</text>
</comment>
<evidence type="ECO:0000256" key="15">
    <source>
        <dbReference type="PIRSR" id="PIRSR000724-2"/>
    </source>
</evidence>
<evidence type="ECO:0000256" key="5">
    <source>
        <dbReference type="ARBA" id="ARBA00013061"/>
    </source>
</evidence>
<dbReference type="PANTHER" id="PTHR11406">
    <property type="entry name" value="PHOSPHOGLYCERATE KINASE"/>
    <property type="match status" value="1"/>
</dbReference>
<feature type="binding site" evidence="13 14">
    <location>
        <begin position="26"/>
        <end position="28"/>
    </location>
    <ligand>
        <name>substrate</name>
    </ligand>
</feature>
<dbReference type="GO" id="GO:0043531">
    <property type="term" value="F:ADP binding"/>
    <property type="evidence" value="ECO:0007669"/>
    <property type="project" value="TreeGrafter"/>
</dbReference>
<comment type="caution">
    <text evidence="13">Lacks conserved residue(s) required for the propagation of feature annotation.</text>
</comment>
<keyword evidence="8 13" id="KW-0808">Transferase</keyword>